<dbReference type="AlphaFoldDB" id="A0A6A5BNK8"/>
<dbReference type="EMBL" id="VFQX01000037">
    <property type="protein sequence ID" value="KAF0976556.1"/>
    <property type="molecule type" value="Genomic_DNA"/>
</dbReference>
<evidence type="ECO:0000259" key="2">
    <source>
        <dbReference type="Pfam" id="PF03465"/>
    </source>
</evidence>
<gene>
    <name evidence="3" type="ORF">FDP41_004455</name>
</gene>
<proteinExistence type="predicted"/>
<evidence type="ECO:0000313" key="4">
    <source>
        <dbReference type="Proteomes" id="UP000444721"/>
    </source>
</evidence>
<dbReference type="InterPro" id="IPR005141">
    <property type="entry name" value="eRF1_2"/>
</dbReference>
<evidence type="ECO:0000313" key="3">
    <source>
        <dbReference type="EMBL" id="KAF0976556.1"/>
    </source>
</evidence>
<dbReference type="VEuPathDB" id="AmoebaDB:NfTy_083440"/>
<dbReference type="InterPro" id="IPR005142">
    <property type="entry name" value="eRF1_3"/>
</dbReference>
<dbReference type="Gene3D" id="3.30.960.10">
    <property type="entry name" value="eRF1 domain 1"/>
    <property type="match status" value="1"/>
</dbReference>
<dbReference type="Pfam" id="PF03465">
    <property type="entry name" value="eRF1_3"/>
    <property type="match status" value="1"/>
</dbReference>
<dbReference type="Proteomes" id="UP000444721">
    <property type="component" value="Unassembled WGS sequence"/>
</dbReference>
<dbReference type="InterPro" id="IPR029064">
    <property type="entry name" value="Ribosomal_eL30-like_sf"/>
</dbReference>
<dbReference type="InterPro" id="IPR024049">
    <property type="entry name" value="eRF1_1_sf"/>
</dbReference>
<organism evidence="3 4">
    <name type="scientific">Naegleria fowleri</name>
    <name type="common">Brain eating amoeba</name>
    <dbReference type="NCBI Taxonomy" id="5763"/>
    <lineage>
        <taxon>Eukaryota</taxon>
        <taxon>Discoba</taxon>
        <taxon>Heterolobosea</taxon>
        <taxon>Tetramitia</taxon>
        <taxon>Eutetramitia</taxon>
        <taxon>Vahlkampfiidae</taxon>
        <taxon>Naegleria</taxon>
    </lineage>
</organism>
<dbReference type="RefSeq" id="XP_044561269.1">
    <property type="nucleotide sequence ID" value="XM_044707871.1"/>
</dbReference>
<sequence length="457" mass="50122">MLSVQPQQQASGVASSSSALPEQIAVYKYKQLLSELENAKGTGTSVITLLISGKTSMNQQLKTPPNGLAVFCGMVNPQSVPTLFANANTETIGSSSSSCSNEGVEDFEAGSAATSTLKKLFIMIEPPLNPIKSNLYYCDDCFHVEQLREQLQDFTAGKKYGVIVITGHGSLFGTCRGNTQSILYQFSVDLPKKHSKGGQSRERFARNREIAKNEYLKQIAEKANSLFISQALNAPNVDGLVLAGSADLKNELISLKSDVLDYRLRNKILSIVDVAYGGKAGFYQAISLAQEAILDAKYIEERECIEELFNLMAKDNKVAVGLDETIYAINAGWADKLIICETQNQLKKVTFADDTVKYMREKDLKDYVKGDSSSSSVVKVESLIDYLIDNYEKLGINSLQLVSSSTNEGNMFMTSFEGIGCILKFDVNVAALLAEENGLNDHTFENNAFDEDLADFY</sequence>
<dbReference type="OrthoDB" id="10254527at2759"/>
<dbReference type="SUPFAM" id="SSF55315">
    <property type="entry name" value="L30e-like"/>
    <property type="match status" value="1"/>
</dbReference>
<evidence type="ECO:0008006" key="5">
    <source>
        <dbReference type="Google" id="ProtNLM"/>
    </source>
</evidence>
<dbReference type="InterPro" id="IPR004403">
    <property type="entry name" value="Peptide_chain-rel_eRF1/aRF1"/>
</dbReference>
<dbReference type="SUPFAM" id="SSF55481">
    <property type="entry name" value="N-terminal domain of eukaryotic peptide chain release factor subunit 1, ERF1"/>
    <property type="match status" value="2"/>
</dbReference>
<dbReference type="PANTHER" id="PTHR10113">
    <property type="entry name" value="PEPTIDE CHAIN RELEASE FACTOR SUBUNIT 1"/>
    <property type="match status" value="1"/>
</dbReference>
<dbReference type="GO" id="GO:0003747">
    <property type="term" value="F:translation release factor activity"/>
    <property type="evidence" value="ECO:0007669"/>
    <property type="project" value="InterPro"/>
</dbReference>
<name>A0A6A5BNK8_NAEFO</name>
<dbReference type="VEuPathDB" id="AmoebaDB:NF0032390"/>
<comment type="caution">
    <text evidence="3">The sequence shown here is derived from an EMBL/GenBank/DDBJ whole genome shotgun (WGS) entry which is preliminary data.</text>
</comment>
<dbReference type="VEuPathDB" id="AmoebaDB:FDP41_004455"/>
<protein>
    <recommendedName>
        <fullName evidence="5">eRF1 domain-containing protein</fullName>
    </recommendedName>
</protein>
<dbReference type="Pfam" id="PF03464">
    <property type="entry name" value="eRF1_2"/>
    <property type="match status" value="1"/>
</dbReference>
<feature type="domain" description="eRF1" evidence="2">
    <location>
        <begin position="298"/>
        <end position="427"/>
    </location>
</feature>
<feature type="domain" description="eRF1" evidence="1">
    <location>
        <begin position="159"/>
        <end position="293"/>
    </location>
</feature>
<dbReference type="GeneID" id="68111673"/>
<accession>A0A6A5BNK8</accession>
<evidence type="ECO:0000259" key="1">
    <source>
        <dbReference type="Pfam" id="PF03464"/>
    </source>
</evidence>
<reference evidence="3 4" key="1">
    <citation type="journal article" date="2019" name="Sci. Rep.">
        <title>Nanopore sequencing improves the draft genome of the human pathogenic amoeba Naegleria fowleri.</title>
        <authorList>
            <person name="Liechti N."/>
            <person name="Schurch N."/>
            <person name="Bruggmann R."/>
            <person name="Wittwer M."/>
        </authorList>
    </citation>
    <scope>NUCLEOTIDE SEQUENCE [LARGE SCALE GENOMIC DNA]</scope>
    <source>
        <strain evidence="3 4">ATCC 30894</strain>
    </source>
</reference>
<dbReference type="Gene3D" id="3.30.420.60">
    <property type="entry name" value="eRF1 domain 2"/>
    <property type="match status" value="1"/>
</dbReference>
<dbReference type="SUPFAM" id="SSF53137">
    <property type="entry name" value="Translational machinery components"/>
    <property type="match status" value="1"/>
</dbReference>
<dbReference type="InterPro" id="IPR042226">
    <property type="entry name" value="eFR1_2_sf"/>
</dbReference>
<keyword evidence="4" id="KW-1185">Reference proteome</keyword>
<dbReference type="OMA" id="TNEGNMF"/>
<dbReference type="Gene3D" id="3.30.1330.30">
    <property type="match status" value="1"/>
</dbReference>